<protein>
    <submittedName>
        <fullName evidence="1">Uncharacterized protein</fullName>
    </submittedName>
</protein>
<sequence length="161" mass="19131">MGRLYIKQYDPPWDWTPISISYFWTMFREYSPNDEGVINLANYKQLKLVHYPYNTLIRVSLTLWKWNGEYWYDGEEKWYYDWGGSPSVEGVDYHPFPYIDVSIIDNWAVTKWNLDEVPEGIRNSVVLLNFVFTAQDGETDIGNKIKSFLAETIEQDQAFIM</sequence>
<dbReference type="AlphaFoldDB" id="X1ERM4"/>
<evidence type="ECO:0000313" key="1">
    <source>
        <dbReference type="EMBL" id="GAH35237.1"/>
    </source>
</evidence>
<reference evidence="1" key="1">
    <citation type="journal article" date="2014" name="Front. Microbiol.">
        <title>High frequency of phylogenetically diverse reductive dehalogenase-homologous genes in deep subseafloor sedimentary metagenomes.</title>
        <authorList>
            <person name="Kawai M."/>
            <person name="Futagami T."/>
            <person name="Toyoda A."/>
            <person name="Takaki Y."/>
            <person name="Nishi S."/>
            <person name="Hori S."/>
            <person name="Arai W."/>
            <person name="Tsubouchi T."/>
            <person name="Morono Y."/>
            <person name="Uchiyama I."/>
            <person name="Ito T."/>
            <person name="Fujiyama A."/>
            <person name="Inagaki F."/>
            <person name="Takami H."/>
        </authorList>
    </citation>
    <scope>NUCLEOTIDE SEQUENCE</scope>
    <source>
        <strain evidence="1">Expedition CK06-06</strain>
    </source>
</reference>
<proteinExistence type="predicted"/>
<name>X1ERM4_9ZZZZ</name>
<dbReference type="EMBL" id="BARU01005359">
    <property type="protein sequence ID" value="GAH35237.1"/>
    <property type="molecule type" value="Genomic_DNA"/>
</dbReference>
<organism evidence="1">
    <name type="scientific">marine sediment metagenome</name>
    <dbReference type="NCBI Taxonomy" id="412755"/>
    <lineage>
        <taxon>unclassified sequences</taxon>
        <taxon>metagenomes</taxon>
        <taxon>ecological metagenomes</taxon>
    </lineage>
</organism>
<gene>
    <name evidence="1" type="ORF">S03H2_10421</name>
</gene>
<comment type="caution">
    <text evidence="1">The sequence shown here is derived from an EMBL/GenBank/DDBJ whole genome shotgun (WGS) entry which is preliminary data.</text>
</comment>
<accession>X1ERM4</accession>